<dbReference type="AlphaFoldDB" id="A0A0C9W590"/>
<dbReference type="HOGENOM" id="CLU_794940_0_0_1"/>
<sequence>MVTNLSHVSSRLVHPTQAEDTQQPCLFTRLVDDILLYIGMHFLSHDDIWALTLVCRRLSAMFTPLLYNNVQLLLKRTAGRPGAPVNNREAILLAQKALRSNLRRRPQLNSNIRSLEWYLDNKEIRDKLYDLLRPMHNLENLYLCTPYGSPIIPDHVDTSHSSRLLPRCRRITIEGIMSLEYAKLLIDPSHIEYIGIDFQPRWAYPILDWISSSPAAFTRLQGLQFHFPGGRALNGRTETELLETWCRTMLAFRTVLREVTIIARVNDSGTFGVSCIQPRQTKLANIILPEFTKNEWPKLRRLTLKGFQRKDSQTMEGLRAVIPQVIFDDKLDPSDYLWHNHFAYSPMLR</sequence>
<organism evidence="1 2">
    <name type="scientific">Sphaerobolus stellatus (strain SS14)</name>
    <dbReference type="NCBI Taxonomy" id="990650"/>
    <lineage>
        <taxon>Eukaryota</taxon>
        <taxon>Fungi</taxon>
        <taxon>Dikarya</taxon>
        <taxon>Basidiomycota</taxon>
        <taxon>Agaricomycotina</taxon>
        <taxon>Agaricomycetes</taxon>
        <taxon>Phallomycetidae</taxon>
        <taxon>Geastrales</taxon>
        <taxon>Sphaerobolaceae</taxon>
        <taxon>Sphaerobolus</taxon>
    </lineage>
</organism>
<evidence type="ECO:0000313" key="1">
    <source>
        <dbReference type="EMBL" id="KIJ46933.1"/>
    </source>
</evidence>
<dbReference type="OrthoDB" id="3305027at2759"/>
<name>A0A0C9W590_SPHS4</name>
<evidence type="ECO:0000313" key="2">
    <source>
        <dbReference type="Proteomes" id="UP000054279"/>
    </source>
</evidence>
<accession>A0A0C9W590</accession>
<dbReference type="EMBL" id="KN837105">
    <property type="protein sequence ID" value="KIJ46933.1"/>
    <property type="molecule type" value="Genomic_DNA"/>
</dbReference>
<reference evidence="1 2" key="1">
    <citation type="submission" date="2014-06" db="EMBL/GenBank/DDBJ databases">
        <title>Evolutionary Origins and Diversification of the Mycorrhizal Mutualists.</title>
        <authorList>
            <consortium name="DOE Joint Genome Institute"/>
            <consortium name="Mycorrhizal Genomics Consortium"/>
            <person name="Kohler A."/>
            <person name="Kuo A."/>
            <person name="Nagy L.G."/>
            <person name="Floudas D."/>
            <person name="Copeland A."/>
            <person name="Barry K.W."/>
            <person name="Cichocki N."/>
            <person name="Veneault-Fourrey C."/>
            <person name="LaButti K."/>
            <person name="Lindquist E.A."/>
            <person name="Lipzen A."/>
            <person name="Lundell T."/>
            <person name="Morin E."/>
            <person name="Murat C."/>
            <person name="Riley R."/>
            <person name="Ohm R."/>
            <person name="Sun H."/>
            <person name="Tunlid A."/>
            <person name="Henrissat B."/>
            <person name="Grigoriev I.V."/>
            <person name="Hibbett D.S."/>
            <person name="Martin F."/>
        </authorList>
    </citation>
    <scope>NUCLEOTIDE SEQUENCE [LARGE SCALE GENOMIC DNA]</scope>
    <source>
        <strain evidence="1 2">SS14</strain>
    </source>
</reference>
<proteinExistence type="predicted"/>
<dbReference type="Proteomes" id="UP000054279">
    <property type="component" value="Unassembled WGS sequence"/>
</dbReference>
<protein>
    <recommendedName>
        <fullName evidence="3">F-box domain-containing protein</fullName>
    </recommendedName>
</protein>
<evidence type="ECO:0008006" key="3">
    <source>
        <dbReference type="Google" id="ProtNLM"/>
    </source>
</evidence>
<keyword evidence="2" id="KW-1185">Reference proteome</keyword>
<gene>
    <name evidence="1" type="ORF">M422DRAFT_46032</name>
</gene>